<dbReference type="GO" id="GO:0005965">
    <property type="term" value="C:protein farnesyltransferase complex"/>
    <property type="evidence" value="ECO:0007669"/>
    <property type="project" value="TreeGrafter"/>
</dbReference>
<dbReference type="EC" id="2.5.1.58" evidence="9"/>
<keyword evidence="5" id="KW-0479">Metal-binding</keyword>
<dbReference type="InterPro" id="IPR008930">
    <property type="entry name" value="Terpenoid_cyclase/PrenylTrfase"/>
</dbReference>
<protein>
    <submittedName>
        <fullName evidence="9">CAAX farnesyltransferase (FTase) subunit beta</fullName>
        <ecNumber evidence="9">2.5.1.58</ecNumber>
    </submittedName>
</protein>
<comment type="caution">
    <text evidence="9">The sequence shown here is derived from an EMBL/GenBank/DDBJ whole genome shotgun (WGS) entry which is preliminary data.</text>
</comment>
<evidence type="ECO:0000256" key="4">
    <source>
        <dbReference type="ARBA" id="ARBA00022679"/>
    </source>
</evidence>
<feature type="domain" description="Prenyltransferase alpha-alpha toroid" evidence="8">
    <location>
        <begin position="60"/>
        <end position="228"/>
    </location>
</feature>
<dbReference type="InterPro" id="IPR001330">
    <property type="entry name" value="Prenyltrans"/>
</dbReference>
<evidence type="ECO:0000313" key="10">
    <source>
        <dbReference type="Proteomes" id="UP001161017"/>
    </source>
</evidence>
<evidence type="ECO:0000313" key="9">
    <source>
        <dbReference type="EMBL" id="MDI1491874.1"/>
    </source>
</evidence>
<keyword evidence="6" id="KW-0677">Repeat</keyword>
<evidence type="ECO:0000256" key="2">
    <source>
        <dbReference type="ARBA" id="ARBA00010497"/>
    </source>
</evidence>
<feature type="domain" description="Prenyltransferase alpha-alpha toroid" evidence="8">
    <location>
        <begin position="27"/>
        <end position="58"/>
    </location>
</feature>
<dbReference type="Proteomes" id="UP001161017">
    <property type="component" value="Unassembled WGS sequence"/>
</dbReference>
<evidence type="ECO:0000256" key="3">
    <source>
        <dbReference type="ARBA" id="ARBA00022602"/>
    </source>
</evidence>
<dbReference type="InterPro" id="IPR045089">
    <property type="entry name" value="PGGT1B-like"/>
</dbReference>
<name>A0AA43QUE4_9LECA</name>
<dbReference type="EMBL" id="JAPUFD010000016">
    <property type="protein sequence ID" value="MDI1491874.1"/>
    <property type="molecule type" value="Genomic_DNA"/>
</dbReference>
<gene>
    <name evidence="9" type="primary">RAM1_2</name>
    <name evidence="9" type="ORF">OHK93_003085</name>
</gene>
<evidence type="ECO:0000256" key="1">
    <source>
        <dbReference type="ARBA" id="ARBA00001947"/>
    </source>
</evidence>
<evidence type="ECO:0000256" key="5">
    <source>
        <dbReference type="ARBA" id="ARBA00022723"/>
    </source>
</evidence>
<comment type="cofactor">
    <cofactor evidence="1">
        <name>Zn(2+)</name>
        <dbReference type="ChEBI" id="CHEBI:29105"/>
    </cofactor>
</comment>
<comment type="similarity">
    <text evidence="2">Belongs to the protein prenyltransferase subunit beta family.</text>
</comment>
<evidence type="ECO:0000256" key="7">
    <source>
        <dbReference type="ARBA" id="ARBA00022833"/>
    </source>
</evidence>
<reference evidence="9" key="1">
    <citation type="journal article" date="2023" name="Genome Biol. Evol.">
        <title>First Whole Genome Sequence and Flow Cytometry Genome Size Data for the Lichen-Forming Fungus Ramalina farinacea (Ascomycota).</title>
        <authorList>
            <person name="Llewellyn T."/>
            <person name="Mian S."/>
            <person name="Hill R."/>
            <person name="Leitch I.J."/>
            <person name="Gaya E."/>
        </authorList>
    </citation>
    <scope>NUCLEOTIDE SEQUENCE</scope>
    <source>
        <strain evidence="9">LIQ254RAFAR</strain>
    </source>
</reference>
<sequence length="246" mass="26423">MVMISLLSLPLDLPPDAPAREGGLTTFVDQLPEYLGRCQSFEGGLSGSPQMTEAHGGYLDLPSLLSWMSSRQHAPEGGYSGRTNKLVDGCYSHWVGAAWTFIEAALRQPPEAGALTPGSVDEGLYSKEGLIRYVLSCCQADSGEGGLRDKPNTGPDGYHTCYALAGFSYAQHSSTFDDAAQSSSANGLAAPFGWVPTSRPADQGNERSTEPAYDIEDTLQPLHPIYVIPWHAVEQTRAFYSAKVGF</sequence>
<accession>A0AA43QUE4</accession>
<dbReference type="GO" id="GO:0046872">
    <property type="term" value="F:metal ion binding"/>
    <property type="evidence" value="ECO:0007669"/>
    <property type="project" value="UniProtKB-KW"/>
</dbReference>
<dbReference type="Gene3D" id="1.50.10.20">
    <property type="match status" value="1"/>
</dbReference>
<dbReference type="AlphaFoldDB" id="A0AA43QUE4"/>
<evidence type="ECO:0000256" key="6">
    <source>
        <dbReference type="ARBA" id="ARBA00022737"/>
    </source>
</evidence>
<keyword evidence="3" id="KW-0637">Prenyltransferase</keyword>
<dbReference type="GO" id="GO:0004660">
    <property type="term" value="F:protein farnesyltransferase activity"/>
    <property type="evidence" value="ECO:0007669"/>
    <property type="project" value="UniProtKB-EC"/>
</dbReference>
<dbReference type="PANTHER" id="PTHR11774:SF6">
    <property type="entry name" value="PROTEIN FARNESYLTRANSFERASE SUBUNIT BETA"/>
    <property type="match status" value="1"/>
</dbReference>
<dbReference type="PANTHER" id="PTHR11774">
    <property type="entry name" value="GERANYLGERANYL TRANSFERASE TYPE BETA SUBUNIT"/>
    <property type="match status" value="1"/>
</dbReference>
<proteinExistence type="inferred from homology"/>
<keyword evidence="4 9" id="KW-0808">Transferase</keyword>
<dbReference type="SUPFAM" id="SSF48239">
    <property type="entry name" value="Terpenoid cyclases/Protein prenyltransferases"/>
    <property type="match status" value="1"/>
</dbReference>
<evidence type="ECO:0000259" key="8">
    <source>
        <dbReference type="Pfam" id="PF00432"/>
    </source>
</evidence>
<keyword evidence="10" id="KW-1185">Reference proteome</keyword>
<organism evidence="9 10">
    <name type="scientific">Ramalina farinacea</name>
    <dbReference type="NCBI Taxonomy" id="258253"/>
    <lineage>
        <taxon>Eukaryota</taxon>
        <taxon>Fungi</taxon>
        <taxon>Dikarya</taxon>
        <taxon>Ascomycota</taxon>
        <taxon>Pezizomycotina</taxon>
        <taxon>Lecanoromycetes</taxon>
        <taxon>OSLEUM clade</taxon>
        <taxon>Lecanoromycetidae</taxon>
        <taxon>Lecanorales</taxon>
        <taxon>Lecanorineae</taxon>
        <taxon>Ramalinaceae</taxon>
        <taxon>Ramalina</taxon>
    </lineage>
</organism>
<dbReference type="Pfam" id="PF00432">
    <property type="entry name" value="Prenyltrans"/>
    <property type="match status" value="2"/>
</dbReference>
<keyword evidence="7" id="KW-0862">Zinc</keyword>